<evidence type="ECO:0000256" key="1">
    <source>
        <dbReference type="SAM" id="MobiDB-lite"/>
    </source>
</evidence>
<feature type="region of interest" description="Disordered" evidence="1">
    <location>
        <begin position="1"/>
        <end position="28"/>
    </location>
</feature>
<evidence type="ECO:0000313" key="2">
    <source>
        <dbReference type="EMBL" id="CAB0020263.1"/>
    </source>
</evidence>
<name>A0A6H5HYA4_9HEMI</name>
<evidence type="ECO:0000313" key="3">
    <source>
        <dbReference type="Proteomes" id="UP000479000"/>
    </source>
</evidence>
<proteinExistence type="predicted"/>
<protein>
    <submittedName>
        <fullName evidence="2">Uncharacterized protein</fullName>
    </submittedName>
</protein>
<dbReference type="AlphaFoldDB" id="A0A6H5HYA4"/>
<accession>A0A6H5HYA4</accession>
<keyword evidence="3" id="KW-1185">Reference proteome</keyword>
<organism evidence="2 3">
    <name type="scientific">Nesidiocoris tenuis</name>
    <dbReference type="NCBI Taxonomy" id="355587"/>
    <lineage>
        <taxon>Eukaryota</taxon>
        <taxon>Metazoa</taxon>
        <taxon>Ecdysozoa</taxon>
        <taxon>Arthropoda</taxon>
        <taxon>Hexapoda</taxon>
        <taxon>Insecta</taxon>
        <taxon>Pterygota</taxon>
        <taxon>Neoptera</taxon>
        <taxon>Paraneoptera</taxon>
        <taxon>Hemiptera</taxon>
        <taxon>Heteroptera</taxon>
        <taxon>Panheteroptera</taxon>
        <taxon>Cimicomorpha</taxon>
        <taxon>Miridae</taxon>
        <taxon>Dicyphina</taxon>
        <taxon>Nesidiocoris</taxon>
    </lineage>
</organism>
<sequence length="179" mass="19942">MKPSPTPTYSSSVAERNTNPPLRATRASMNYSDLCQHGGDFSPALGRRYSSSPRPKGLRRLPREQEMLPEPSKVISCVLRFAITGINAQINLMAAIPRSNTSASRSSTCSHNVSYSPFHLRHVTIIAFLVTGFREVTVYPCLRILPPFSPSWPQVRPVRKSHLCSAQLMKTRHDLHGTT</sequence>
<dbReference type="Proteomes" id="UP000479000">
    <property type="component" value="Unassembled WGS sequence"/>
</dbReference>
<feature type="region of interest" description="Disordered" evidence="1">
    <location>
        <begin position="42"/>
        <end position="65"/>
    </location>
</feature>
<feature type="compositionally biased region" description="Polar residues" evidence="1">
    <location>
        <begin position="7"/>
        <end position="20"/>
    </location>
</feature>
<dbReference type="EMBL" id="CADCXU010035167">
    <property type="protein sequence ID" value="CAB0020263.1"/>
    <property type="molecule type" value="Genomic_DNA"/>
</dbReference>
<gene>
    <name evidence="2" type="ORF">NTEN_LOCUS23856</name>
</gene>
<reference evidence="2 3" key="1">
    <citation type="submission" date="2020-02" db="EMBL/GenBank/DDBJ databases">
        <authorList>
            <person name="Ferguson B K."/>
        </authorList>
    </citation>
    <scope>NUCLEOTIDE SEQUENCE [LARGE SCALE GENOMIC DNA]</scope>
</reference>